<evidence type="ECO:0000256" key="1">
    <source>
        <dbReference type="SAM" id="MobiDB-lite"/>
    </source>
</evidence>
<feature type="transmembrane region" description="Helical" evidence="2">
    <location>
        <begin position="46"/>
        <end position="66"/>
    </location>
</feature>
<feature type="transmembrane region" description="Helical" evidence="2">
    <location>
        <begin position="99"/>
        <end position="118"/>
    </location>
</feature>
<evidence type="ECO:0000313" key="3">
    <source>
        <dbReference type="EMBL" id="SUZ74722.1"/>
    </source>
</evidence>
<evidence type="ECO:0000256" key="2">
    <source>
        <dbReference type="SAM" id="Phobius"/>
    </source>
</evidence>
<sequence length="269" mass="29770">MNKIPQLLPALLLILTATFAHAHGMSEVEKQSILQGGNLQYLKIGATHMLTGYDHLLFVFGVVFFLTTFFDVVKYITAFTVGHSITLITATLIGVTVNYYLIDAVIALSVCYIGYENLGGFKKIFKKAPSLIWAIFIFGLIHGLGLSTRLQQLPLGEEGIVLRILSFNLGIELGQVAALCLMVAILFKWRGALSFQKFSSLANNALIYAGAFLFLFQMHGYSHTLNPDEFPFPEDNHFHAHEKMDTLTPVPGSEYLKTPEQSTPDPLGL</sequence>
<keyword evidence="2" id="KW-1133">Transmembrane helix</keyword>
<keyword evidence="2" id="KW-0812">Transmembrane</keyword>
<feature type="transmembrane region" description="Helical" evidence="2">
    <location>
        <begin position="73"/>
        <end position="93"/>
    </location>
</feature>
<feature type="region of interest" description="Disordered" evidence="1">
    <location>
        <begin position="248"/>
        <end position="269"/>
    </location>
</feature>
<protein>
    <recommendedName>
        <fullName evidence="4">HupE / UreJ protein</fullName>
    </recommendedName>
</protein>
<dbReference type="AlphaFoldDB" id="A0A381Q5Y9"/>
<keyword evidence="2" id="KW-0472">Membrane</keyword>
<evidence type="ECO:0008006" key="4">
    <source>
        <dbReference type="Google" id="ProtNLM"/>
    </source>
</evidence>
<reference evidence="3" key="1">
    <citation type="submission" date="2018-05" db="EMBL/GenBank/DDBJ databases">
        <authorList>
            <person name="Lanie J.A."/>
            <person name="Ng W.-L."/>
            <person name="Kazmierczak K.M."/>
            <person name="Andrzejewski T.M."/>
            <person name="Davidsen T.M."/>
            <person name="Wayne K.J."/>
            <person name="Tettelin H."/>
            <person name="Glass J.I."/>
            <person name="Rusch D."/>
            <person name="Podicherti R."/>
            <person name="Tsui H.-C.T."/>
            <person name="Winkler M.E."/>
        </authorList>
    </citation>
    <scope>NUCLEOTIDE SEQUENCE</scope>
</reference>
<name>A0A381Q5Y9_9ZZZZ</name>
<feature type="transmembrane region" description="Helical" evidence="2">
    <location>
        <begin position="130"/>
        <end position="148"/>
    </location>
</feature>
<proteinExistence type="predicted"/>
<dbReference type="EMBL" id="UINC01001220">
    <property type="protein sequence ID" value="SUZ74722.1"/>
    <property type="molecule type" value="Genomic_DNA"/>
</dbReference>
<feature type="transmembrane region" description="Helical" evidence="2">
    <location>
        <begin position="201"/>
        <end position="221"/>
    </location>
</feature>
<feature type="transmembrane region" description="Helical" evidence="2">
    <location>
        <begin position="160"/>
        <end position="189"/>
    </location>
</feature>
<organism evidence="3">
    <name type="scientific">marine metagenome</name>
    <dbReference type="NCBI Taxonomy" id="408172"/>
    <lineage>
        <taxon>unclassified sequences</taxon>
        <taxon>metagenomes</taxon>
        <taxon>ecological metagenomes</taxon>
    </lineage>
</organism>
<dbReference type="Pfam" id="PF13795">
    <property type="entry name" value="HupE_UreJ_2"/>
    <property type="match status" value="1"/>
</dbReference>
<accession>A0A381Q5Y9</accession>
<gene>
    <name evidence="3" type="ORF">METZ01_LOCUS27576</name>
</gene>
<dbReference type="InterPro" id="IPR032809">
    <property type="entry name" value="Put_HupE_UreJ"/>
</dbReference>
<feature type="compositionally biased region" description="Polar residues" evidence="1">
    <location>
        <begin position="259"/>
        <end position="269"/>
    </location>
</feature>